<dbReference type="KEGG" id="aagg:ETAA8_69850"/>
<dbReference type="AlphaFoldDB" id="A0A517YNM1"/>
<protein>
    <submittedName>
        <fullName evidence="1">Uncharacterized protein</fullName>
    </submittedName>
</protein>
<dbReference type="Proteomes" id="UP000315017">
    <property type="component" value="Chromosome"/>
</dbReference>
<reference evidence="1 2" key="1">
    <citation type="submission" date="2019-02" db="EMBL/GenBank/DDBJ databases">
        <title>Deep-cultivation of Planctomycetes and their phenomic and genomic characterization uncovers novel biology.</title>
        <authorList>
            <person name="Wiegand S."/>
            <person name="Jogler M."/>
            <person name="Boedeker C."/>
            <person name="Pinto D."/>
            <person name="Vollmers J."/>
            <person name="Rivas-Marin E."/>
            <person name="Kohn T."/>
            <person name="Peeters S.H."/>
            <person name="Heuer A."/>
            <person name="Rast P."/>
            <person name="Oberbeckmann S."/>
            <person name="Bunk B."/>
            <person name="Jeske O."/>
            <person name="Meyerdierks A."/>
            <person name="Storesund J.E."/>
            <person name="Kallscheuer N."/>
            <person name="Luecker S."/>
            <person name="Lage O.M."/>
            <person name="Pohl T."/>
            <person name="Merkel B.J."/>
            <person name="Hornburger P."/>
            <person name="Mueller R.-W."/>
            <person name="Bruemmer F."/>
            <person name="Labrenz M."/>
            <person name="Spormann A.M."/>
            <person name="Op den Camp H."/>
            <person name="Overmann J."/>
            <person name="Amann R."/>
            <person name="Jetten M.S.M."/>
            <person name="Mascher T."/>
            <person name="Medema M.H."/>
            <person name="Devos D.P."/>
            <person name="Kaster A.-K."/>
            <person name="Ovreas L."/>
            <person name="Rohde M."/>
            <person name="Galperin M.Y."/>
            <person name="Jogler C."/>
        </authorList>
    </citation>
    <scope>NUCLEOTIDE SEQUENCE [LARGE SCALE GENOMIC DNA]</scope>
    <source>
        <strain evidence="1 2">ETA_A8</strain>
    </source>
</reference>
<keyword evidence="2" id="KW-1185">Reference proteome</keyword>
<accession>A0A517YNM1</accession>
<evidence type="ECO:0000313" key="1">
    <source>
        <dbReference type="EMBL" id="QDU31825.1"/>
    </source>
</evidence>
<sequence>MNLGDLLEIGAVAATHAPVFIECRAWIPHGAIEQYWSASKSRQERWYRLFRGSTSGVRSTTRLSEVVYEVLASELLTRVFTAMCAGHDRASGHVELEPIAHSILLGHLEARNCALQWMVTGEGIDLKRAVDCNRFRRRIERWTDMLLGRMAAYCDPTPLAFEPERAIDFSEDFDCSQSSNEFAWSLALAATRASFQTLTQPTFHADLNREVASSVLGCLGTDVFDSLGLGRSLWLERLSRTASDTQGMIDQLIRLDAGLPTTEPHRLRGTPKRRRKS</sequence>
<gene>
    <name evidence="1" type="ORF">ETAA8_69850</name>
</gene>
<dbReference type="OrthoDB" id="290892at2"/>
<organism evidence="1 2">
    <name type="scientific">Anatilimnocola aggregata</name>
    <dbReference type="NCBI Taxonomy" id="2528021"/>
    <lineage>
        <taxon>Bacteria</taxon>
        <taxon>Pseudomonadati</taxon>
        <taxon>Planctomycetota</taxon>
        <taxon>Planctomycetia</taxon>
        <taxon>Pirellulales</taxon>
        <taxon>Pirellulaceae</taxon>
        <taxon>Anatilimnocola</taxon>
    </lineage>
</organism>
<evidence type="ECO:0000313" key="2">
    <source>
        <dbReference type="Proteomes" id="UP000315017"/>
    </source>
</evidence>
<dbReference type="RefSeq" id="WP_145099610.1">
    <property type="nucleotide sequence ID" value="NZ_CP036274.1"/>
</dbReference>
<name>A0A517YNM1_9BACT</name>
<dbReference type="EMBL" id="CP036274">
    <property type="protein sequence ID" value="QDU31825.1"/>
    <property type="molecule type" value="Genomic_DNA"/>
</dbReference>
<proteinExistence type="predicted"/>